<proteinExistence type="predicted"/>
<dbReference type="Proteomes" id="UP000324800">
    <property type="component" value="Unassembled WGS sequence"/>
</dbReference>
<evidence type="ECO:0000313" key="2">
    <source>
        <dbReference type="Proteomes" id="UP000324800"/>
    </source>
</evidence>
<accession>A0A5J4RJG2</accession>
<sequence length="15" mass="1722">MVILIVTQEIVAHQQ</sequence>
<feature type="non-terminal residue" evidence="1">
    <location>
        <position position="15"/>
    </location>
</feature>
<name>A0A5J4RJG2_9EUKA</name>
<gene>
    <name evidence="1" type="ORF">EZS28_053165</name>
</gene>
<reference evidence="1 2" key="1">
    <citation type="submission" date="2019-03" db="EMBL/GenBank/DDBJ databases">
        <title>Single cell metagenomics reveals metabolic interactions within the superorganism composed of flagellate Streblomastix strix and complex community of Bacteroidetes bacteria on its surface.</title>
        <authorList>
            <person name="Treitli S.C."/>
            <person name="Kolisko M."/>
            <person name="Husnik F."/>
            <person name="Keeling P."/>
            <person name="Hampl V."/>
        </authorList>
    </citation>
    <scope>NUCLEOTIDE SEQUENCE [LARGE SCALE GENOMIC DNA]</scope>
    <source>
        <strain evidence="1">ST1C</strain>
    </source>
</reference>
<dbReference type="EMBL" id="SNRW01042180">
    <property type="protein sequence ID" value="KAA6333495.1"/>
    <property type="molecule type" value="Genomic_DNA"/>
</dbReference>
<protein>
    <submittedName>
        <fullName evidence="1">Uncharacterized protein</fullName>
    </submittedName>
</protein>
<evidence type="ECO:0000313" key="1">
    <source>
        <dbReference type="EMBL" id="KAA6333495.1"/>
    </source>
</evidence>
<comment type="caution">
    <text evidence="1">The sequence shown here is derived from an EMBL/GenBank/DDBJ whole genome shotgun (WGS) entry which is preliminary data.</text>
</comment>
<organism evidence="1 2">
    <name type="scientific">Streblomastix strix</name>
    <dbReference type="NCBI Taxonomy" id="222440"/>
    <lineage>
        <taxon>Eukaryota</taxon>
        <taxon>Metamonada</taxon>
        <taxon>Preaxostyla</taxon>
        <taxon>Oxymonadida</taxon>
        <taxon>Streblomastigidae</taxon>
        <taxon>Streblomastix</taxon>
    </lineage>
</organism>